<dbReference type="EMBL" id="JAYMFF010000029">
    <property type="protein sequence ID" value="MEC4177019.1"/>
    <property type="molecule type" value="Genomic_DNA"/>
</dbReference>
<keyword evidence="2" id="KW-0238">DNA-binding</keyword>
<proteinExistence type="predicted"/>
<evidence type="ECO:0000256" key="1">
    <source>
        <dbReference type="ARBA" id="ARBA00023015"/>
    </source>
</evidence>
<feature type="domain" description="HTH luxR-type" evidence="5">
    <location>
        <begin position="34"/>
        <end position="99"/>
    </location>
</feature>
<dbReference type="Gene3D" id="1.10.10.10">
    <property type="entry name" value="Winged helix-like DNA-binding domain superfamily/Winged helix DNA-binding domain"/>
    <property type="match status" value="1"/>
</dbReference>
<dbReference type="InterPro" id="IPR036388">
    <property type="entry name" value="WH-like_DNA-bd_sf"/>
</dbReference>
<protein>
    <submittedName>
        <fullName evidence="6">Helix-turn-helix transcriptional regulator</fullName>
    </submittedName>
</protein>
<dbReference type="InterPro" id="IPR000792">
    <property type="entry name" value="Tscrpt_reg_LuxR_C"/>
</dbReference>
<evidence type="ECO:0000313" key="6">
    <source>
        <dbReference type="EMBL" id="MEC4177019.1"/>
    </source>
</evidence>
<evidence type="ECO:0000256" key="3">
    <source>
        <dbReference type="ARBA" id="ARBA00023163"/>
    </source>
</evidence>
<dbReference type="PANTHER" id="PTHR44688:SF16">
    <property type="entry name" value="DNA-BINDING TRANSCRIPTIONAL ACTIVATOR DEVR_DOSR"/>
    <property type="match status" value="1"/>
</dbReference>
<organism evidence="6 7">
    <name type="scientific">Adlercreutzia wanghongyangiae</name>
    <dbReference type="NCBI Taxonomy" id="3111451"/>
    <lineage>
        <taxon>Bacteria</taxon>
        <taxon>Bacillati</taxon>
        <taxon>Actinomycetota</taxon>
        <taxon>Coriobacteriia</taxon>
        <taxon>Eggerthellales</taxon>
        <taxon>Eggerthellaceae</taxon>
        <taxon>Adlercreutzia</taxon>
    </lineage>
</organism>
<evidence type="ECO:0000313" key="7">
    <source>
        <dbReference type="Proteomes" id="UP001349994"/>
    </source>
</evidence>
<dbReference type="PRINTS" id="PR00038">
    <property type="entry name" value="HTHLUXR"/>
</dbReference>
<evidence type="ECO:0000259" key="5">
    <source>
        <dbReference type="PROSITE" id="PS50043"/>
    </source>
</evidence>
<evidence type="ECO:0000256" key="4">
    <source>
        <dbReference type="SAM" id="MobiDB-lite"/>
    </source>
</evidence>
<gene>
    <name evidence="6" type="ORF">VIN30_11220</name>
</gene>
<name>A0ABU6IKU3_9ACTN</name>
<dbReference type="PROSITE" id="PS50043">
    <property type="entry name" value="HTH_LUXR_2"/>
    <property type="match status" value="1"/>
</dbReference>
<dbReference type="CDD" id="cd06170">
    <property type="entry name" value="LuxR_C_like"/>
    <property type="match status" value="1"/>
</dbReference>
<evidence type="ECO:0000256" key="2">
    <source>
        <dbReference type="ARBA" id="ARBA00023125"/>
    </source>
</evidence>
<dbReference type="InterPro" id="IPR016032">
    <property type="entry name" value="Sig_transdc_resp-reg_C-effctor"/>
</dbReference>
<dbReference type="Pfam" id="PF00196">
    <property type="entry name" value="GerE"/>
    <property type="match status" value="1"/>
</dbReference>
<keyword evidence="1" id="KW-0805">Transcription regulation</keyword>
<dbReference type="SMART" id="SM00421">
    <property type="entry name" value="HTH_LUXR"/>
    <property type="match status" value="1"/>
</dbReference>
<feature type="region of interest" description="Disordered" evidence="4">
    <location>
        <begin position="95"/>
        <end position="155"/>
    </location>
</feature>
<dbReference type="RefSeq" id="WP_338211594.1">
    <property type="nucleotide sequence ID" value="NZ_JAYMFF010000029.1"/>
</dbReference>
<accession>A0ABU6IKU3</accession>
<keyword evidence="3" id="KW-0804">Transcription</keyword>
<comment type="caution">
    <text evidence="6">The sequence shown here is derived from an EMBL/GenBank/DDBJ whole genome shotgun (WGS) entry which is preliminary data.</text>
</comment>
<keyword evidence="7" id="KW-1185">Reference proteome</keyword>
<dbReference type="SUPFAM" id="SSF46894">
    <property type="entry name" value="C-terminal effector domain of the bipartite response regulators"/>
    <property type="match status" value="1"/>
</dbReference>
<dbReference type="PANTHER" id="PTHR44688">
    <property type="entry name" value="DNA-BINDING TRANSCRIPTIONAL ACTIVATOR DEVR_DOSR"/>
    <property type="match status" value="1"/>
</dbReference>
<sequence length="155" mass="17067">MHNHLGLHGLMPVRLRLFLEEHRRKTDAQMKAGRWLGSIGLTPRERMIAQLILDHHSYKDIGRRCRVSPRTVQFHATNIFRKARVAHRRDFERTAALGGPAPLGRSADQAAGKGALPVAAGRQGASNLKGEAPLGVGNLPALPRAADVRSAQRQR</sequence>
<reference evidence="6 7" key="1">
    <citation type="submission" date="2024-01" db="EMBL/GenBank/DDBJ databases">
        <title>novel species in genus Adlercreutzia.</title>
        <authorList>
            <person name="Liu X."/>
        </authorList>
    </citation>
    <scope>NUCLEOTIDE SEQUENCE [LARGE SCALE GENOMIC DNA]</scope>
    <source>
        <strain evidence="6 7">R7</strain>
    </source>
</reference>
<dbReference type="Proteomes" id="UP001349994">
    <property type="component" value="Unassembled WGS sequence"/>
</dbReference>